<dbReference type="SMART" id="SM00220">
    <property type="entry name" value="S_TKc"/>
    <property type="match status" value="1"/>
</dbReference>
<dbReference type="AlphaFoldDB" id="A0A4D9D0P3"/>
<dbReference type="GO" id="GO:0005524">
    <property type="term" value="F:ATP binding"/>
    <property type="evidence" value="ECO:0007669"/>
    <property type="project" value="UniProtKB-KW"/>
</dbReference>
<dbReference type="PANTHER" id="PTHR24058">
    <property type="entry name" value="DUAL SPECIFICITY PROTEIN KINASE"/>
    <property type="match status" value="1"/>
</dbReference>
<feature type="region of interest" description="Disordered" evidence="6">
    <location>
        <begin position="1"/>
        <end position="91"/>
    </location>
</feature>
<dbReference type="Gene3D" id="3.30.200.20">
    <property type="entry name" value="Phosphorylase Kinase, domain 1"/>
    <property type="match status" value="1"/>
</dbReference>
<dbReference type="Pfam" id="PF00069">
    <property type="entry name" value="Pkinase"/>
    <property type="match status" value="1"/>
</dbReference>
<feature type="compositionally biased region" description="Acidic residues" evidence="6">
    <location>
        <begin position="51"/>
        <end position="60"/>
    </location>
</feature>
<proteinExistence type="predicted"/>
<keyword evidence="5" id="KW-0067">ATP-binding</keyword>
<dbReference type="GO" id="GO:0004674">
    <property type="term" value="F:protein serine/threonine kinase activity"/>
    <property type="evidence" value="ECO:0007669"/>
    <property type="project" value="UniProtKB-KW"/>
</dbReference>
<feature type="compositionally biased region" description="Acidic residues" evidence="6">
    <location>
        <begin position="78"/>
        <end position="91"/>
    </location>
</feature>
<dbReference type="OrthoDB" id="9332038at2759"/>
<evidence type="ECO:0000256" key="1">
    <source>
        <dbReference type="ARBA" id="ARBA00022527"/>
    </source>
</evidence>
<dbReference type="PROSITE" id="PS50011">
    <property type="entry name" value="PROTEIN_KINASE_DOM"/>
    <property type="match status" value="1"/>
</dbReference>
<keyword evidence="9" id="KW-1185">Reference proteome</keyword>
<feature type="compositionally biased region" description="Gly residues" evidence="6">
    <location>
        <begin position="156"/>
        <end position="166"/>
    </location>
</feature>
<dbReference type="CDD" id="cd14133">
    <property type="entry name" value="PKc_DYRK_like"/>
    <property type="match status" value="1"/>
</dbReference>
<evidence type="ECO:0000256" key="6">
    <source>
        <dbReference type="SAM" id="MobiDB-lite"/>
    </source>
</evidence>
<gene>
    <name evidence="8" type="ORF">NSK_003664</name>
</gene>
<evidence type="ECO:0000256" key="5">
    <source>
        <dbReference type="ARBA" id="ARBA00022840"/>
    </source>
</evidence>
<keyword evidence="2" id="KW-0808">Transferase</keyword>
<dbReference type="InterPro" id="IPR000719">
    <property type="entry name" value="Prot_kinase_dom"/>
</dbReference>
<evidence type="ECO:0000256" key="3">
    <source>
        <dbReference type="ARBA" id="ARBA00022741"/>
    </source>
</evidence>
<evidence type="ECO:0000256" key="2">
    <source>
        <dbReference type="ARBA" id="ARBA00022679"/>
    </source>
</evidence>
<feature type="domain" description="Protein kinase" evidence="7">
    <location>
        <begin position="126"/>
        <end position="475"/>
    </location>
</feature>
<accession>A0A4D9D0P3</accession>
<evidence type="ECO:0000256" key="4">
    <source>
        <dbReference type="ARBA" id="ARBA00022777"/>
    </source>
</evidence>
<dbReference type="InterPro" id="IPR008271">
    <property type="entry name" value="Ser/Thr_kinase_AS"/>
</dbReference>
<keyword evidence="3" id="KW-0547">Nucleotide-binding</keyword>
<dbReference type="Gene3D" id="1.10.510.10">
    <property type="entry name" value="Transferase(Phosphotransferase) domain 1"/>
    <property type="match status" value="1"/>
</dbReference>
<evidence type="ECO:0000313" key="8">
    <source>
        <dbReference type="EMBL" id="TFJ85241.1"/>
    </source>
</evidence>
<keyword evidence="4" id="KW-0418">Kinase</keyword>
<dbReference type="PROSITE" id="PS00108">
    <property type="entry name" value="PROTEIN_KINASE_ST"/>
    <property type="match status" value="1"/>
</dbReference>
<name>A0A4D9D0P3_9STRA</name>
<keyword evidence="1" id="KW-0723">Serine/threonine-protein kinase</keyword>
<sequence>MRAQARRGRCVVEGGGGEGGREGGRVGGREEECLETHREVEGRRRKRRTEEEEGEEEGEEGGGVAGESPPGRWVREEGAEEGEERGEEVEEVATMSLRVLYPPGKTGFEEEKDLVPRPGSWVGGRYRVVGVLGTAVFSTAVEAIDVAAAMRRRKGGGGMRGGGRNGGRGREGEGEGGEEEAETGPVQVCLKIIKNNKEFFDQGLDEIKLLRLLQDAGEPDEHHFLRLQDFFYYKEHLVLVSELLKENLYDVQRYARLHNEPAFFTLPRLRAIAQQVLGALAFVHARGLMHCDVKPENIVVKSYSRVEVKLIDFGSSCFVSDPPTSYLQSRSYRAPEVILGAAYTGKIDVWSVGCVLAELFTGYVLFQSENIQGMLARMQAILGSFPEDLLLFGTETTKYFTSALVVYRREGGEGGREGGDEEGDGAVSLLHPKKSNLAARIRTDDALFLDFLRALLSIHPDQRPTAAEALNHPWL</sequence>
<feature type="region of interest" description="Disordered" evidence="6">
    <location>
        <begin position="153"/>
        <end position="182"/>
    </location>
</feature>
<dbReference type="EMBL" id="SDOX01000016">
    <property type="protein sequence ID" value="TFJ85241.1"/>
    <property type="molecule type" value="Genomic_DNA"/>
</dbReference>
<protein>
    <recommendedName>
        <fullName evidence="7">Protein kinase domain-containing protein</fullName>
    </recommendedName>
</protein>
<organism evidence="8 9">
    <name type="scientific">Nannochloropsis salina CCMP1776</name>
    <dbReference type="NCBI Taxonomy" id="1027361"/>
    <lineage>
        <taxon>Eukaryota</taxon>
        <taxon>Sar</taxon>
        <taxon>Stramenopiles</taxon>
        <taxon>Ochrophyta</taxon>
        <taxon>Eustigmatophyceae</taxon>
        <taxon>Eustigmatales</taxon>
        <taxon>Monodopsidaceae</taxon>
        <taxon>Microchloropsis</taxon>
        <taxon>Microchloropsis salina</taxon>
    </lineage>
</organism>
<evidence type="ECO:0000313" key="9">
    <source>
        <dbReference type="Proteomes" id="UP000355283"/>
    </source>
</evidence>
<feature type="compositionally biased region" description="Basic and acidic residues" evidence="6">
    <location>
        <begin position="19"/>
        <end position="42"/>
    </location>
</feature>
<dbReference type="SUPFAM" id="SSF56112">
    <property type="entry name" value="Protein kinase-like (PK-like)"/>
    <property type="match status" value="1"/>
</dbReference>
<dbReference type="PANTHER" id="PTHR24058:SF124">
    <property type="entry name" value="PROTEIN KINASE SUPERFAMILY PROTEIN"/>
    <property type="match status" value="1"/>
</dbReference>
<comment type="caution">
    <text evidence="8">The sequence shown here is derived from an EMBL/GenBank/DDBJ whole genome shotgun (WGS) entry which is preliminary data.</text>
</comment>
<dbReference type="InterPro" id="IPR011009">
    <property type="entry name" value="Kinase-like_dom_sf"/>
</dbReference>
<reference evidence="8 9" key="1">
    <citation type="submission" date="2019-01" db="EMBL/GenBank/DDBJ databases">
        <title>Nuclear Genome Assembly of the Microalgal Biofuel strain Nannochloropsis salina CCMP1776.</title>
        <authorList>
            <person name="Hovde B."/>
        </authorList>
    </citation>
    <scope>NUCLEOTIDE SEQUENCE [LARGE SCALE GENOMIC DNA]</scope>
    <source>
        <strain evidence="8 9">CCMP1776</strain>
    </source>
</reference>
<dbReference type="InterPro" id="IPR050494">
    <property type="entry name" value="Ser_Thr_dual-spec_kinase"/>
</dbReference>
<evidence type="ECO:0000259" key="7">
    <source>
        <dbReference type="PROSITE" id="PS50011"/>
    </source>
</evidence>
<dbReference type="Proteomes" id="UP000355283">
    <property type="component" value="Unassembled WGS sequence"/>
</dbReference>